<dbReference type="AlphaFoldDB" id="A0A1I2LIX0"/>
<organism evidence="1 3">
    <name type="scientific">Sunxiuqinia elliptica</name>
    <dbReference type="NCBI Taxonomy" id="655355"/>
    <lineage>
        <taxon>Bacteria</taxon>
        <taxon>Pseudomonadati</taxon>
        <taxon>Bacteroidota</taxon>
        <taxon>Bacteroidia</taxon>
        <taxon>Marinilabiliales</taxon>
        <taxon>Prolixibacteraceae</taxon>
        <taxon>Sunxiuqinia</taxon>
    </lineage>
</organism>
<proteinExistence type="predicted"/>
<reference evidence="2 4" key="2">
    <citation type="submission" date="2019-03" db="EMBL/GenBank/DDBJ databases">
        <title>Freshwater and sediment microbial communities from various areas in North America, analyzing microbe dynamics in response to fracking.</title>
        <authorList>
            <person name="Lamendella R."/>
        </authorList>
    </citation>
    <scope>NUCLEOTIDE SEQUENCE [LARGE SCALE GENOMIC DNA]</scope>
    <source>
        <strain evidence="2 4">114D</strain>
    </source>
</reference>
<accession>A0A1I2LIX0</accession>
<evidence type="ECO:0000313" key="4">
    <source>
        <dbReference type="Proteomes" id="UP000294848"/>
    </source>
</evidence>
<dbReference type="OrthoDB" id="1122738at2"/>
<dbReference type="Proteomes" id="UP000294848">
    <property type="component" value="Unassembled WGS sequence"/>
</dbReference>
<dbReference type="RefSeq" id="WP_093921520.1">
    <property type="nucleotide sequence ID" value="NZ_FONW01000016.1"/>
</dbReference>
<name>A0A1I2LIX0_9BACT</name>
<dbReference type="STRING" id="655355.SAMN05216283_1169"/>
<keyword evidence="3" id="KW-1185">Reference proteome</keyword>
<gene>
    <name evidence="2" type="ORF">DET52_111114</name>
    <name evidence="1" type="ORF">SAMN05216283_1169</name>
</gene>
<evidence type="ECO:0000313" key="3">
    <source>
        <dbReference type="Proteomes" id="UP000198964"/>
    </source>
</evidence>
<reference evidence="1 3" key="1">
    <citation type="submission" date="2016-10" db="EMBL/GenBank/DDBJ databases">
        <authorList>
            <person name="de Groot N.N."/>
        </authorList>
    </citation>
    <scope>NUCLEOTIDE SEQUENCE [LARGE SCALE GENOMIC DNA]</scope>
    <source>
        <strain evidence="1 3">CGMCC 1.9156</strain>
    </source>
</reference>
<protein>
    <submittedName>
        <fullName evidence="1">Uncharacterized protein</fullName>
    </submittedName>
</protein>
<evidence type="ECO:0000313" key="2">
    <source>
        <dbReference type="EMBL" id="TDN96744.1"/>
    </source>
</evidence>
<dbReference type="EMBL" id="FONW01000016">
    <property type="protein sequence ID" value="SFF78399.1"/>
    <property type="molecule type" value="Genomic_DNA"/>
</dbReference>
<dbReference type="EMBL" id="SNWI01000011">
    <property type="protein sequence ID" value="TDN96744.1"/>
    <property type="molecule type" value="Genomic_DNA"/>
</dbReference>
<sequence length="71" mass="8172">MVNQRHLGKLCPFAKECPVYQEELLIDKISPFLIKNVFCNRGQKGWKNCERFKIADTGQEIPATATPYKQS</sequence>
<dbReference type="Proteomes" id="UP000198964">
    <property type="component" value="Unassembled WGS sequence"/>
</dbReference>
<evidence type="ECO:0000313" key="1">
    <source>
        <dbReference type="EMBL" id="SFF78399.1"/>
    </source>
</evidence>